<evidence type="ECO:0000313" key="2">
    <source>
        <dbReference type="Proteomes" id="UP000660611"/>
    </source>
</evidence>
<dbReference type="Proteomes" id="UP000660611">
    <property type="component" value="Unassembled WGS sequence"/>
</dbReference>
<gene>
    <name evidence="1" type="primary">ectD</name>
    <name evidence="1" type="ORF">Dsi01nite_045320</name>
</gene>
<organism evidence="1 2">
    <name type="scientific">Dactylosporangium siamense</name>
    <dbReference type="NCBI Taxonomy" id="685454"/>
    <lineage>
        <taxon>Bacteria</taxon>
        <taxon>Bacillati</taxon>
        <taxon>Actinomycetota</taxon>
        <taxon>Actinomycetes</taxon>
        <taxon>Micromonosporales</taxon>
        <taxon>Micromonosporaceae</taxon>
        <taxon>Dactylosporangium</taxon>
    </lineage>
</organism>
<protein>
    <submittedName>
        <fullName evidence="1">Ectoine hydroxylase</fullName>
    </submittedName>
</protein>
<comment type="caution">
    <text evidence="1">The sequence shown here is derived from an EMBL/GenBank/DDBJ whole genome shotgun (WGS) entry which is preliminary data.</text>
</comment>
<proteinExistence type="predicted"/>
<dbReference type="PANTHER" id="PTHR20883:SF48">
    <property type="entry name" value="ECTOINE DIOXYGENASE"/>
    <property type="match status" value="1"/>
</dbReference>
<dbReference type="GO" id="GO:0016706">
    <property type="term" value="F:2-oxoglutarate-dependent dioxygenase activity"/>
    <property type="evidence" value="ECO:0007669"/>
    <property type="project" value="UniProtKB-ARBA"/>
</dbReference>
<name>A0A919PNL8_9ACTN</name>
<dbReference type="AlphaFoldDB" id="A0A919PNL8"/>
<dbReference type="Gene3D" id="2.60.120.620">
    <property type="entry name" value="q2cbj1_9rhob like domain"/>
    <property type="match status" value="1"/>
</dbReference>
<dbReference type="SUPFAM" id="SSF51197">
    <property type="entry name" value="Clavaminate synthase-like"/>
    <property type="match status" value="1"/>
</dbReference>
<dbReference type="GO" id="GO:0005506">
    <property type="term" value="F:iron ion binding"/>
    <property type="evidence" value="ECO:0007669"/>
    <property type="project" value="UniProtKB-ARBA"/>
</dbReference>
<dbReference type="Pfam" id="PF05721">
    <property type="entry name" value="PhyH"/>
    <property type="match status" value="1"/>
</dbReference>
<accession>A0A919PNL8</accession>
<evidence type="ECO:0000313" key="1">
    <source>
        <dbReference type="EMBL" id="GIG46491.1"/>
    </source>
</evidence>
<keyword evidence="2" id="KW-1185">Reference proteome</keyword>
<dbReference type="EMBL" id="BONQ01000071">
    <property type="protein sequence ID" value="GIG46491.1"/>
    <property type="molecule type" value="Genomic_DNA"/>
</dbReference>
<dbReference type="PANTHER" id="PTHR20883">
    <property type="entry name" value="PHYTANOYL-COA DIOXYGENASE DOMAIN CONTAINING 1"/>
    <property type="match status" value="1"/>
</dbReference>
<sequence>MSAIAAAPDNGTATWTPMTREQREQFDADGYLVLKGVLGPDEVRHYASVLETAHQQHPRAADGSLHLLSPVTNYPDLVDLIDHPATFPLVWSILGWNVHIYHSHLDVHPPLAAPKPNWWHWHQDGGRQNRELETDPRPRLSVKLAYWLSDVSAPGRGNLTLVPGSHRTNWLPGPPTRDVPWPTPDGARQVAVDAGDVVFFDRRIWHARSDNLSEITRKCVFLGYTYRWIAIRDDVAGLPDRPWWSGLNPVQQQLLGGVGTIGGGHGHDNGTDGDHHWGHYPQTTPLYEALRDRGLLDPNHPPLIP</sequence>
<reference evidence="1" key="1">
    <citation type="submission" date="2021-01" db="EMBL/GenBank/DDBJ databases">
        <title>Whole genome shotgun sequence of Dactylosporangium siamense NBRC 106093.</title>
        <authorList>
            <person name="Komaki H."/>
            <person name="Tamura T."/>
        </authorList>
    </citation>
    <scope>NUCLEOTIDE SEQUENCE</scope>
    <source>
        <strain evidence="1">NBRC 106093</strain>
    </source>
</reference>
<dbReference type="RefSeq" id="WP_203848251.1">
    <property type="nucleotide sequence ID" value="NZ_BAAAVW010000015.1"/>
</dbReference>
<dbReference type="InterPro" id="IPR008775">
    <property type="entry name" value="Phytyl_CoA_dOase-like"/>
</dbReference>